<accession>A0A109DFD4</accession>
<dbReference type="SUPFAM" id="SSF89260">
    <property type="entry name" value="Collagen-binding domain"/>
    <property type="match status" value="1"/>
</dbReference>
<organism evidence="4 5">
    <name type="scientific">Lactobacillus crispatus</name>
    <dbReference type="NCBI Taxonomy" id="47770"/>
    <lineage>
        <taxon>Bacteria</taxon>
        <taxon>Bacillati</taxon>
        <taxon>Bacillota</taxon>
        <taxon>Bacilli</taxon>
        <taxon>Lactobacillales</taxon>
        <taxon>Lactobacillaceae</taxon>
        <taxon>Lactobacillus</taxon>
    </lineage>
</organism>
<dbReference type="InterPro" id="IPR003961">
    <property type="entry name" value="FN3_dom"/>
</dbReference>
<dbReference type="Proteomes" id="UP000067598">
    <property type="component" value="Unassembled WGS sequence"/>
</dbReference>
<comment type="caution">
    <text evidence="4">The sequence shown here is derived from an EMBL/GenBank/DDBJ whole genome shotgun (WGS) entry which is preliminary data.</text>
</comment>
<sequence>MKKIITMALAGAALFGSSATTVQAGTYNPKNTTSFNINRRNYVAKGKIYKLHLPAAGRLVTNGNVTLKNSMEWTCIPYGKDKNTYYLRKGTYYLTSSKNISVKTTYTRLTKIRKNLETYVETKKNNDNSSLKARKIEIGQDIKAMGEMYDYDSVDYYTFTIDSPQMVTMRMINNPIYQLGKGNIFSKMNVIMFSENNPVGGSTMLYPESFEINGNKIASQSWYLSKGNYTFSVNTRGLYNFQLTAVPDTRVVPADTEIESLQNTKDGVVANLRDARHAKTYELAWREKGSKAAPFTSSSNTTEVSTAPATRYIDKNDRKIPVSIGKKLVNGQSYYFVARGVSNPDYIRYGNPEKDNYFGAWSNSVEHTYYAPSDATPGAVDLTTAKADSTYHNIHVAWNKIASAQSYRIAYRQKGTNKWYYEVTDQATNAITGITRNRNYEVKLQALNGEKTGPWSAIKTIFVK</sequence>
<evidence type="ECO:0000313" key="4">
    <source>
        <dbReference type="EMBL" id="KWU04260.1"/>
    </source>
</evidence>
<proteinExistence type="predicted"/>
<dbReference type="EMBL" id="VUAV01000002">
    <property type="protein sequence ID" value="KAA8813754.1"/>
    <property type="molecule type" value="Genomic_DNA"/>
</dbReference>
<protein>
    <submittedName>
        <fullName evidence="4">Ferrous iron transporter A</fullName>
    </submittedName>
    <submittedName>
        <fullName evidence="3">Fibronectin type III domain-containing protein</fullName>
    </submittedName>
</protein>
<dbReference type="AlphaFoldDB" id="A0A109DFD4"/>
<dbReference type="EMBL" id="LJGP01000010">
    <property type="protein sequence ID" value="KWU04260.1"/>
    <property type="molecule type" value="Genomic_DNA"/>
</dbReference>
<reference evidence="3 6" key="2">
    <citation type="submission" date="2019-09" db="EMBL/GenBank/DDBJ databases">
        <title>Comparative analysis of L. crispatus genomes revealed niche specific adaptation to different host and body sites.</title>
        <authorList>
            <person name="Pan M."/>
            <person name="Hidalgo-Cantabrana C."/>
            <person name="Barrangou R."/>
        </authorList>
    </citation>
    <scope>NUCLEOTIDE SEQUENCE [LARGE SCALE GENOMIC DNA]</scope>
    <source>
        <strain evidence="3 6">NCK2488</strain>
    </source>
</reference>
<dbReference type="SUPFAM" id="SSF49265">
    <property type="entry name" value="Fibronectin type III"/>
    <property type="match status" value="1"/>
</dbReference>
<dbReference type="InterPro" id="IPR013783">
    <property type="entry name" value="Ig-like_fold"/>
</dbReference>
<evidence type="ECO:0000256" key="1">
    <source>
        <dbReference type="SAM" id="SignalP"/>
    </source>
</evidence>
<dbReference type="RefSeq" id="WP_057726229.1">
    <property type="nucleotide sequence ID" value="NZ_AP025162.1"/>
</dbReference>
<feature type="domain" description="Fibronectin type-III" evidence="2">
    <location>
        <begin position="376"/>
        <end position="464"/>
    </location>
</feature>
<gene>
    <name evidence="4" type="ORF">AEL95_03325</name>
    <name evidence="3" type="ORF">F1C09_00490</name>
</gene>
<dbReference type="PATRIC" id="fig|47770.28.peg.80"/>
<feature type="chain" id="PRO_5035044203" evidence="1">
    <location>
        <begin position="25"/>
        <end position="464"/>
    </location>
</feature>
<reference evidence="4 5" key="1">
    <citation type="journal article" date="2016" name="Microbiology (Mosc.)">
        <title>Comparison of Lactobacillus crispatus isolates from Lactobacillus-dominated vaginal microbiomes with isolates from microbiomes containing bacterial vaginosis-associated bacteria.</title>
        <authorList>
            <person name="Abdelmaksoud A.A."/>
            <person name="Koparde V.N."/>
            <person name="Sheth N.U."/>
            <person name="Serrano M.G."/>
            <person name="Glascock A.L."/>
            <person name="Fettweis J.M."/>
            <person name="Strauss Iii J.F."/>
            <person name="Buck G.A."/>
            <person name="Jefferson K.K."/>
        </authorList>
    </citation>
    <scope>NUCLEOTIDE SEQUENCE [LARGE SCALE GENOMIC DNA]</scope>
    <source>
        <strain evidence="4 5">VMC3</strain>
    </source>
</reference>
<dbReference type="Gene3D" id="2.60.120.380">
    <property type="match status" value="1"/>
</dbReference>
<dbReference type="CDD" id="cd00063">
    <property type="entry name" value="FN3"/>
    <property type="match status" value="1"/>
</dbReference>
<evidence type="ECO:0000313" key="3">
    <source>
        <dbReference type="EMBL" id="KAA8813754.1"/>
    </source>
</evidence>
<evidence type="ECO:0000313" key="5">
    <source>
        <dbReference type="Proteomes" id="UP000067598"/>
    </source>
</evidence>
<dbReference type="PROSITE" id="PS50853">
    <property type="entry name" value="FN3"/>
    <property type="match status" value="1"/>
</dbReference>
<dbReference type="Gene3D" id="2.60.40.10">
    <property type="entry name" value="Immunoglobulins"/>
    <property type="match status" value="1"/>
</dbReference>
<dbReference type="Pfam" id="PF00041">
    <property type="entry name" value="fn3"/>
    <property type="match status" value="1"/>
</dbReference>
<evidence type="ECO:0000259" key="2">
    <source>
        <dbReference type="PROSITE" id="PS50853"/>
    </source>
</evidence>
<keyword evidence="1" id="KW-0732">Signal</keyword>
<dbReference type="InterPro" id="IPR036116">
    <property type="entry name" value="FN3_sf"/>
</dbReference>
<feature type="signal peptide" evidence="1">
    <location>
        <begin position="1"/>
        <end position="24"/>
    </location>
</feature>
<name>A0A109DFD4_9LACO</name>
<evidence type="ECO:0000313" key="6">
    <source>
        <dbReference type="Proteomes" id="UP000324504"/>
    </source>
</evidence>
<dbReference type="Proteomes" id="UP000324504">
    <property type="component" value="Unassembled WGS sequence"/>
</dbReference>